<organism evidence="2 3">
    <name type="scientific">Novosphingobium capsulatum</name>
    <dbReference type="NCBI Taxonomy" id="13688"/>
    <lineage>
        <taxon>Bacteria</taxon>
        <taxon>Pseudomonadati</taxon>
        <taxon>Pseudomonadota</taxon>
        <taxon>Alphaproteobacteria</taxon>
        <taxon>Sphingomonadales</taxon>
        <taxon>Sphingomonadaceae</taxon>
        <taxon>Novosphingobium</taxon>
    </lineage>
</organism>
<proteinExistence type="predicted"/>
<feature type="signal peptide" evidence="1">
    <location>
        <begin position="1"/>
        <end position="34"/>
    </location>
</feature>
<keyword evidence="1" id="KW-0732">Signal</keyword>
<dbReference type="EMBL" id="JAVDRD010000013">
    <property type="protein sequence ID" value="MDR6512931.1"/>
    <property type="molecule type" value="Genomic_DNA"/>
</dbReference>
<evidence type="ECO:0000313" key="2">
    <source>
        <dbReference type="EMBL" id="MDR6512931.1"/>
    </source>
</evidence>
<dbReference type="Proteomes" id="UP001184150">
    <property type="component" value="Unassembled WGS sequence"/>
</dbReference>
<sequence>MFATTTAFRPAFRPLALSLAALGALSLGSMPAAAQTTAAVSAESNADMGMTVTRVPVKLSDLNLMTVQGRAVADRRVRAAARQACGIGIGKVTLDQAQDQRNCFSVATRQGKVQVALAREQVLAAR</sequence>
<protein>
    <submittedName>
        <fullName evidence="2">UrcA family protein</fullName>
    </submittedName>
</protein>
<comment type="caution">
    <text evidence="2">The sequence shown here is derived from an EMBL/GenBank/DDBJ whole genome shotgun (WGS) entry which is preliminary data.</text>
</comment>
<evidence type="ECO:0000313" key="3">
    <source>
        <dbReference type="Proteomes" id="UP001184150"/>
    </source>
</evidence>
<dbReference type="RefSeq" id="WP_022675921.1">
    <property type="nucleotide sequence ID" value="NZ_CP140000.1"/>
</dbReference>
<keyword evidence="3" id="KW-1185">Reference proteome</keyword>
<reference evidence="2 3" key="1">
    <citation type="submission" date="2023-07" db="EMBL/GenBank/DDBJ databases">
        <title>Sorghum-associated microbial communities from plants grown in Nebraska, USA.</title>
        <authorList>
            <person name="Schachtman D."/>
        </authorList>
    </citation>
    <scope>NUCLEOTIDE SEQUENCE [LARGE SCALE GENOMIC DNA]</scope>
    <source>
        <strain evidence="2 3">DS1027</strain>
    </source>
</reference>
<name>A0ABU1MSH1_9SPHN</name>
<dbReference type="InterPro" id="IPR030972">
    <property type="entry name" value="UrcA_uranyl"/>
</dbReference>
<evidence type="ECO:0000256" key="1">
    <source>
        <dbReference type="SAM" id="SignalP"/>
    </source>
</evidence>
<gene>
    <name evidence="2" type="ORF">J2792_003819</name>
</gene>
<accession>A0ABU1MSH1</accession>
<dbReference type="NCBIfam" id="TIGR04433">
    <property type="entry name" value="UrcA_uranyl"/>
    <property type="match status" value="1"/>
</dbReference>
<feature type="chain" id="PRO_5045960386" evidence="1">
    <location>
        <begin position="35"/>
        <end position="126"/>
    </location>
</feature>